<keyword evidence="2" id="KW-1185">Reference proteome</keyword>
<proteinExistence type="predicted"/>
<evidence type="ECO:0000313" key="1">
    <source>
        <dbReference type="EMBL" id="KIM49167.1"/>
    </source>
</evidence>
<dbReference type="Proteomes" id="UP000053424">
    <property type="component" value="Unassembled WGS sequence"/>
</dbReference>
<evidence type="ECO:0000313" key="2">
    <source>
        <dbReference type="Proteomes" id="UP000053424"/>
    </source>
</evidence>
<sequence length="110" mass="12446">MDIRIVKTAIRLSIACVIPFLCLNVMQTKLVLEFAEPSLGKEGLVNTKNNFLVHIPAQYFGCIHRRTLPLYAQGRARGTEVGFVEIVEIVISIFPEFDHLLFKDVDRAES</sequence>
<organism evidence="1 2">
    <name type="scientific">Hebeloma cylindrosporum</name>
    <dbReference type="NCBI Taxonomy" id="76867"/>
    <lineage>
        <taxon>Eukaryota</taxon>
        <taxon>Fungi</taxon>
        <taxon>Dikarya</taxon>
        <taxon>Basidiomycota</taxon>
        <taxon>Agaricomycotina</taxon>
        <taxon>Agaricomycetes</taxon>
        <taxon>Agaricomycetidae</taxon>
        <taxon>Agaricales</taxon>
        <taxon>Agaricineae</taxon>
        <taxon>Hymenogastraceae</taxon>
        <taxon>Hebeloma</taxon>
    </lineage>
</organism>
<reference evidence="1 2" key="1">
    <citation type="submission" date="2014-04" db="EMBL/GenBank/DDBJ databases">
        <authorList>
            <consortium name="DOE Joint Genome Institute"/>
            <person name="Kuo A."/>
            <person name="Gay G."/>
            <person name="Dore J."/>
            <person name="Kohler A."/>
            <person name="Nagy L.G."/>
            <person name="Floudas D."/>
            <person name="Copeland A."/>
            <person name="Barry K.W."/>
            <person name="Cichocki N."/>
            <person name="Veneault-Fourrey C."/>
            <person name="LaButti K."/>
            <person name="Lindquist E.A."/>
            <person name="Lipzen A."/>
            <person name="Lundell T."/>
            <person name="Morin E."/>
            <person name="Murat C."/>
            <person name="Sun H."/>
            <person name="Tunlid A."/>
            <person name="Henrissat B."/>
            <person name="Grigoriev I.V."/>
            <person name="Hibbett D.S."/>
            <person name="Martin F."/>
            <person name="Nordberg H.P."/>
            <person name="Cantor M.N."/>
            <person name="Hua S.X."/>
        </authorList>
    </citation>
    <scope>NUCLEOTIDE SEQUENCE [LARGE SCALE GENOMIC DNA]</scope>
    <source>
        <strain evidence="2">h7</strain>
    </source>
</reference>
<protein>
    <submittedName>
        <fullName evidence="1">Uncharacterized protein</fullName>
    </submittedName>
</protein>
<gene>
    <name evidence="1" type="ORF">M413DRAFT_438332</name>
</gene>
<dbReference type="HOGENOM" id="CLU_2171377_0_0_1"/>
<accession>A0A0C2Z7S4</accession>
<name>A0A0C2Z7S4_HEBCY</name>
<dbReference type="EMBL" id="KN831768">
    <property type="protein sequence ID" value="KIM49167.1"/>
    <property type="molecule type" value="Genomic_DNA"/>
</dbReference>
<dbReference type="AlphaFoldDB" id="A0A0C2Z7S4"/>
<reference evidence="2" key="2">
    <citation type="submission" date="2015-01" db="EMBL/GenBank/DDBJ databases">
        <title>Evolutionary Origins and Diversification of the Mycorrhizal Mutualists.</title>
        <authorList>
            <consortium name="DOE Joint Genome Institute"/>
            <consortium name="Mycorrhizal Genomics Consortium"/>
            <person name="Kohler A."/>
            <person name="Kuo A."/>
            <person name="Nagy L.G."/>
            <person name="Floudas D."/>
            <person name="Copeland A."/>
            <person name="Barry K.W."/>
            <person name="Cichocki N."/>
            <person name="Veneault-Fourrey C."/>
            <person name="LaButti K."/>
            <person name="Lindquist E.A."/>
            <person name="Lipzen A."/>
            <person name="Lundell T."/>
            <person name="Morin E."/>
            <person name="Murat C."/>
            <person name="Riley R."/>
            <person name="Ohm R."/>
            <person name="Sun H."/>
            <person name="Tunlid A."/>
            <person name="Henrissat B."/>
            <person name="Grigoriev I.V."/>
            <person name="Hibbett D.S."/>
            <person name="Martin F."/>
        </authorList>
    </citation>
    <scope>NUCLEOTIDE SEQUENCE [LARGE SCALE GENOMIC DNA]</scope>
    <source>
        <strain evidence="2">h7</strain>
    </source>
</reference>